<dbReference type="InterPro" id="IPR018022">
    <property type="entry name" value="IPT"/>
</dbReference>
<evidence type="ECO:0000256" key="11">
    <source>
        <dbReference type="RuleBase" id="RU003783"/>
    </source>
</evidence>
<dbReference type="GO" id="GO:0005524">
    <property type="term" value="F:ATP binding"/>
    <property type="evidence" value="ECO:0007669"/>
    <property type="project" value="UniProtKB-UniRule"/>
</dbReference>
<evidence type="ECO:0000256" key="2">
    <source>
        <dbReference type="ARBA" id="ARBA00003213"/>
    </source>
</evidence>
<evidence type="ECO:0000256" key="4">
    <source>
        <dbReference type="ARBA" id="ARBA00022679"/>
    </source>
</evidence>
<evidence type="ECO:0000256" key="7">
    <source>
        <dbReference type="ARBA" id="ARBA00022840"/>
    </source>
</evidence>
<evidence type="ECO:0000256" key="5">
    <source>
        <dbReference type="ARBA" id="ARBA00022694"/>
    </source>
</evidence>
<dbReference type="EC" id="2.5.1.75" evidence="10"/>
<feature type="site" description="Interaction with substrate tRNA" evidence="10">
    <location>
        <position position="128"/>
    </location>
</feature>
<proteinExistence type="inferred from homology"/>
<organism evidence="14 15">
    <name type="scientific">Porphyromonas uenonis 60-3</name>
    <dbReference type="NCBI Taxonomy" id="596327"/>
    <lineage>
        <taxon>Bacteria</taxon>
        <taxon>Pseudomonadati</taxon>
        <taxon>Bacteroidota</taxon>
        <taxon>Bacteroidia</taxon>
        <taxon>Bacteroidales</taxon>
        <taxon>Porphyromonadaceae</taxon>
        <taxon>Porphyromonas</taxon>
    </lineage>
</organism>
<protein>
    <recommendedName>
        <fullName evidence="10">tRNA dimethylallyltransferase</fullName>
        <ecNumber evidence="10">2.5.1.75</ecNumber>
    </recommendedName>
    <alternativeName>
        <fullName evidence="10">Dimethylallyl diphosphate:tRNA dimethylallyltransferase</fullName>
        <shortName evidence="10">DMAPP:tRNA dimethylallyltransferase</shortName>
        <shortName evidence="10">DMATase</shortName>
    </alternativeName>
    <alternativeName>
        <fullName evidence="10">Isopentenyl-diphosphate:tRNA isopentenyltransferase</fullName>
        <shortName evidence="10">IPP transferase</shortName>
        <shortName evidence="10">IPPT</shortName>
        <shortName evidence="10">IPTase</shortName>
    </alternativeName>
</protein>
<sequence>MYYPELLTVVGPTACGKTSLGVALAEELHGAILSGDSRQVFVGMDIGTGKDLDSYTTERGTIPYYLIDIVPAGQPFNLFKYVRLFDKAYHEVVAQQLKPIFVGGSGLYVEQVLQTRPMHQVPPDATLREELEILSLDDLRAILSRYPRIDRVDPSSARKCIRAIEIARYYAQHPEAYQAYQQALREAKRQKPPLIIGLRLSRQEIIRRIDQRLRSRLEEGMVTEVERLLDQQVPSEALIAYGLEYRFITFYLQGKLSYSEMEEQLATAIHQFAKRQMTWFRGMSRRGLPIHWIDGHQPVTYQRDRVLRLLKSL</sequence>
<dbReference type="Proteomes" id="UP000003303">
    <property type="component" value="Unassembled WGS sequence"/>
</dbReference>
<comment type="catalytic activity">
    <reaction evidence="9 10 11">
        <text>adenosine(37) in tRNA + dimethylallyl diphosphate = N(6)-dimethylallyladenosine(37) in tRNA + diphosphate</text>
        <dbReference type="Rhea" id="RHEA:26482"/>
        <dbReference type="Rhea" id="RHEA-COMP:10162"/>
        <dbReference type="Rhea" id="RHEA-COMP:10375"/>
        <dbReference type="ChEBI" id="CHEBI:33019"/>
        <dbReference type="ChEBI" id="CHEBI:57623"/>
        <dbReference type="ChEBI" id="CHEBI:74411"/>
        <dbReference type="ChEBI" id="CHEBI:74415"/>
        <dbReference type="EC" id="2.5.1.75"/>
    </reaction>
</comment>
<dbReference type="PANTHER" id="PTHR11088:SF60">
    <property type="entry name" value="TRNA DIMETHYLALLYLTRANSFERASE"/>
    <property type="match status" value="1"/>
</dbReference>
<dbReference type="GO" id="GO:0006400">
    <property type="term" value="P:tRNA modification"/>
    <property type="evidence" value="ECO:0007669"/>
    <property type="project" value="TreeGrafter"/>
</dbReference>
<keyword evidence="8 10" id="KW-0460">Magnesium</keyword>
<feature type="region of interest" description="Interaction with substrate tRNA" evidence="10">
    <location>
        <begin position="36"/>
        <end position="39"/>
    </location>
</feature>
<evidence type="ECO:0000256" key="12">
    <source>
        <dbReference type="RuleBase" id="RU003784"/>
    </source>
</evidence>
<keyword evidence="4 10" id="KW-0808">Transferase</keyword>
<gene>
    <name evidence="10 14" type="primary">miaA</name>
    <name evidence="14" type="ORF">PORUE0001_0016</name>
</gene>
<accession>C2MA66</accession>
<dbReference type="AlphaFoldDB" id="C2MA66"/>
<dbReference type="InterPro" id="IPR027417">
    <property type="entry name" value="P-loop_NTPase"/>
</dbReference>
<comment type="caution">
    <text evidence="14">The sequence shown here is derived from an EMBL/GenBank/DDBJ whole genome shotgun (WGS) entry which is preliminary data.</text>
</comment>
<dbReference type="InterPro" id="IPR039657">
    <property type="entry name" value="Dimethylallyltransferase"/>
</dbReference>
<dbReference type="EMBL" id="ACLR01000069">
    <property type="protein sequence ID" value="EEK17379.1"/>
    <property type="molecule type" value="Genomic_DNA"/>
</dbReference>
<dbReference type="GO" id="GO:0052381">
    <property type="term" value="F:tRNA dimethylallyltransferase activity"/>
    <property type="evidence" value="ECO:0007669"/>
    <property type="project" value="UniProtKB-UniRule"/>
</dbReference>
<evidence type="ECO:0000313" key="15">
    <source>
        <dbReference type="Proteomes" id="UP000003303"/>
    </source>
</evidence>
<dbReference type="PANTHER" id="PTHR11088">
    <property type="entry name" value="TRNA DIMETHYLALLYLTRANSFERASE"/>
    <property type="match status" value="1"/>
</dbReference>
<evidence type="ECO:0000256" key="1">
    <source>
        <dbReference type="ARBA" id="ARBA00001946"/>
    </source>
</evidence>
<comment type="cofactor">
    <cofactor evidence="1 10">
        <name>Mg(2+)</name>
        <dbReference type="ChEBI" id="CHEBI:18420"/>
    </cofactor>
</comment>
<dbReference type="OrthoDB" id="9776390at2"/>
<comment type="subunit">
    <text evidence="10">Monomer.</text>
</comment>
<evidence type="ECO:0000256" key="10">
    <source>
        <dbReference type="HAMAP-Rule" id="MF_00185"/>
    </source>
</evidence>
<keyword evidence="5 10" id="KW-0819">tRNA processing</keyword>
<evidence type="ECO:0000256" key="8">
    <source>
        <dbReference type="ARBA" id="ARBA00022842"/>
    </source>
</evidence>
<reference evidence="14 15" key="1">
    <citation type="submission" date="2009-04" db="EMBL/GenBank/DDBJ databases">
        <authorList>
            <person name="Sebastian Y."/>
            <person name="Madupu R."/>
            <person name="Durkin A.S."/>
            <person name="Torralba M."/>
            <person name="Methe B."/>
            <person name="Sutton G.G."/>
            <person name="Strausberg R.L."/>
            <person name="Nelson K.E."/>
        </authorList>
    </citation>
    <scope>NUCLEOTIDE SEQUENCE [LARGE SCALE GENOMIC DNA]</scope>
    <source>
        <strain evidence="14 15">60-3</strain>
    </source>
</reference>
<dbReference type="Gene3D" id="3.40.50.300">
    <property type="entry name" value="P-loop containing nucleotide triphosphate hydrolases"/>
    <property type="match status" value="1"/>
</dbReference>
<comment type="similarity">
    <text evidence="3 10 13">Belongs to the IPP transferase family.</text>
</comment>
<dbReference type="SUPFAM" id="SSF52540">
    <property type="entry name" value="P-loop containing nucleoside triphosphate hydrolases"/>
    <property type="match status" value="2"/>
</dbReference>
<dbReference type="HAMAP" id="MF_00185">
    <property type="entry name" value="IPP_trans"/>
    <property type="match status" value="1"/>
</dbReference>
<dbReference type="STRING" id="596327.PORUE0001_0016"/>
<evidence type="ECO:0000256" key="13">
    <source>
        <dbReference type="RuleBase" id="RU003785"/>
    </source>
</evidence>
<evidence type="ECO:0000256" key="9">
    <source>
        <dbReference type="ARBA" id="ARBA00049563"/>
    </source>
</evidence>
<dbReference type="NCBIfam" id="TIGR00174">
    <property type="entry name" value="miaA"/>
    <property type="match status" value="1"/>
</dbReference>
<keyword evidence="7 10" id="KW-0067">ATP-binding</keyword>
<feature type="binding site" evidence="10">
    <location>
        <begin position="13"/>
        <end position="18"/>
    </location>
    <ligand>
        <name>substrate</name>
    </ligand>
</feature>
<evidence type="ECO:0000256" key="6">
    <source>
        <dbReference type="ARBA" id="ARBA00022741"/>
    </source>
</evidence>
<dbReference type="eggNOG" id="COG0324">
    <property type="taxonomic scope" value="Bacteria"/>
</dbReference>
<keyword evidence="15" id="KW-1185">Reference proteome</keyword>
<comment type="caution">
    <text evidence="10">Lacks conserved residue(s) required for the propagation of feature annotation.</text>
</comment>
<name>C2MA66_9PORP</name>
<comment type="function">
    <text evidence="2 10 12">Catalyzes the transfer of a dimethylallyl group onto the adenine at position 37 in tRNAs that read codons beginning with uridine, leading to the formation of N6-(dimethylallyl)adenosine (i(6)A).</text>
</comment>
<feature type="site" description="Interaction with substrate tRNA" evidence="10">
    <location>
        <position position="105"/>
    </location>
</feature>
<dbReference type="Pfam" id="PF01715">
    <property type="entry name" value="IPPT"/>
    <property type="match status" value="1"/>
</dbReference>
<evidence type="ECO:0000313" key="14">
    <source>
        <dbReference type="EMBL" id="EEK17379.1"/>
    </source>
</evidence>
<evidence type="ECO:0000256" key="3">
    <source>
        <dbReference type="ARBA" id="ARBA00005842"/>
    </source>
</evidence>
<keyword evidence="6 10" id="KW-0547">Nucleotide-binding</keyword>
<feature type="binding site" evidence="10">
    <location>
        <begin position="11"/>
        <end position="18"/>
    </location>
    <ligand>
        <name>ATP</name>
        <dbReference type="ChEBI" id="CHEBI:30616"/>
    </ligand>
</feature>
<dbReference type="RefSeq" id="WP_007364810.1">
    <property type="nucleotide sequence ID" value="NZ_ACLR01000069.1"/>
</dbReference>